<feature type="compositionally biased region" description="Polar residues" evidence="1">
    <location>
        <begin position="305"/>
        <end position="319"/>
    </location>
</feature>
<feature type="compositionally biased region" description="Gly residues" evidence="1">
    <location>
        <begin position="1090"/>
        <end position="1099"/>
    </location>
</feature>
<feature type="compositionally biased region" description="Polar residues" evidence="1">
    <location>
        <begin position="793"/>
        <end position="811"/>
    </location>
</feature>
<comment type="caution">
    <text evidence="3">The sequence shown here is derived from an EMBL/GenBank/DDBJ whole genome shotgun (WGS) entry which is preliminary data.</text>
</comment>
<feature type="compositionally biased region" description="Basic and acidic residues" evidence="1">
    <location>
        <begin position="484"/>
        <end position="493"/>
    </location>
</feature>
<feature type="compositionally biased region" description="Polar residues" evidence="1">
    <location>
        <begin position="72"/>
        <end position="86"/>
    </location>
</feature>
<feature type="compositionally biased region" description="Polar residues" evidence="1">
    <location>
        <begin position="681"/>
        <end position="714"/>
    </location>
</feature>
<feature type="region of interest" description="Disordered" evidence="1">
    <location>
        <begin position="355"/>
        <end position="725"/>
    </location>
</feature>
<feature type="compositionally biased region" description="Basic and acidic residues" evidence="1">
    <location>
        <begin position="1298"/>
        <end position="1311"/>
    </location>
</feature>
<feature type="domain" description="FAM21/CAPZIP" evidence="2">
    <location>
        <begin position="1180"/>
        <end position="1253"/>
    </location>
</feature>
<evidence type="ECO:0000259" key="2">
    <source>
        <dbReference type="Pfam" id="PF15255"/>
    </source>
</evidence>
<feature type="compositionally biased region" description="Low complexity" evidence="1">
    <location>
        <begin position="1375"/>
        <end position="1388"/>
    </location>
</feature>
<feature type="compositionally biased region" description="Basic and acidic residues" evidence="1">
    <location>
        <begin position="591"/>
        <end position="600"/>
    </location>
</feature>
<feature type="compositionally biased region" description="Basic and acidic residues" evidence="1">
    <location>
        <begin position="814"/>
        <end position="833"/>
    </location>
</feature>
<feature type="region of interest" description="Disordered" evidence="1">
    <location>
        <begin position="36"/>
        <end position="116"/>
    </location>
</feature>
<feature type="compositionally biased region" description="Acidic residues" evidence="1">
    <location>
        <begin position="288"/>
        <end position="297"/>
    </location>
</feature>
<feature type="compositionally biased region" description="Polar residues" evidence="1">
    <location>
        <begin position="1404"/>
        <end position="1418"/>
    </location>
</feature>
<accession>A0AAE1KN71</accession>
<evidence type="ECO:0000313" key="3">
    <source>
        <dbReference type="EMBL" id="KAK3877553.1"/>
    </source>
</evidence>
<evidence type="ECO:0000313" key="4">
    <source>
        <dbReference type="Proteomes" id="UP001286313"/>
    </source>
</evidence>
<feature type="compositionally biased region" description="Basic and acidic residues" evidence="1">
    <location>
        <begin position="1025"/>
        <end position="1079"/>
    </location>
</feature>
<feature type="compositionally biased region" description="Polar residues" evidence="1">
    <location>
        <begin position="1354"/>
        <end position="1369"/>
    </location>
</feature>
<dbReference type="Pfam" id="PF15255">
    <property type="entry name" value="CAP-ZIP_m"/>
    <property type="match status" value="1"/>
</dbReference>
<gene>
    <name evidence="3" type="ORF">Pcinc_017739</name>
</gene>
<evidence type="ECO:0000256" key="1">
    <source>
        <dbReference type="SAM" id="MobiDB-lite"/>
    </source>
</evidence>
<feature type="compositionally biased region" description="Low complexity" evidence="1">
    <location>
        <begin position="49"/>
        <end position="69"/>
    </location>
</feature>
<feature type="region of interest" description="Disordered" evidence="1">
    <location>
        <begin position="776"/>
        <end position="859"/>
    </location>
</feature>
<feature type="compositionally biased region" description="Polar residues" evidence="1">
    <location>
        <begin position="1449"/>
        <end position="1470"/>
    </location>
</feature>
<sequence>MLDLIFGFTVGLLLFVYFIVNNHRINRTITANKNRVLDSESDDEGGLFGKPQQQQQQQPPLFGGPQVLPKSRGSSNSNLFGNTDSNPVAGGKNVGSVENVRAMPNPTQSLPPASMKNHKPIVDLFASDSNDEENLFSSKASVAGKVRGQSNKIQEESVRNTRTSGLFSSDDDAPLFSTAPVNSADNNQEDESERSEEPQSKSSGKKAPVGGVKLFGSAITSALRRQKSSDSESSDDNEDDWGSNKGGSNSRASSTSLHKPEPPPLSSNQSKVTKRSDNIKSGGGLGLFDDDEDDEDLFSAAVKTPSASRTAKSNKSVLNPSPVMASEKAKPPSKTTGETVVAKIEGSSVGKMFSDDDDDYLFGATKKPVLSQPLPKEKTAVEVKGKGGPSTSRPADLPLPTENIKKPSQPVKIPEPPKALSSSLFSSPSDDDDLFSAPKVSQVSAKASSAFVTDPPPIIQDSGKATLTSGSQAGSTKELSSKNTEVKTGKAGDKLQPPPATSNRLFSSPSDEDELFSTDSKKKDDLFTAPTPKTSIGSMQAPSNADVGVKTSKAEDKLKPPTTPRLFSSPSDEDELFSAASKAPDPVSTDVEAKPSKAGDKLQPPSTPRLFSSPSDEDELFANVPKVPNAPSTNAEVKPEDKLKPPPSGRLFSSPSDEDELFSGVPKSVGVQKSQEKVPSKDSSSAAVTQGNADTVVNVTQSSDLEQKSQSSIFDSPEDDIFKSKSLTSGAKSSLFASKLDDDIDDIFSGSVSKSQSGSKSLIDTKKAISNIFEGVDDDDDDIFASTRKVTKPSKSPTQNKPSTKNVSNIVSHVKSETEKPLDERKTSTDTEKQSSMSTYVDTNKEVAPPTQPKVKKPIGGIALFGGAELADQLSKRKSILGNNVTQKKDADEEKSTPSQSTEVFKPEEKNKPSPGELLKSKEEKSSSKSGIFGSESDDDNLFGGSSPPPKVPPLNNPPRLPPTKDIHPTVVSSPKPKDIPSKPEAVPPKPQKKPKAEELKKGEDGKIQAGGLLNDAGMVKKSKDRSESESKEKEKESGETSEARKEPTTPSKMETKSIENKVKDQETIETSREVEEIKPKKKPPIGGVSMFGGGGIGGKELLAKVQKRKSMMAPESANESDEESTTTTPSAAQPLTSGTSLTSEERSKAEGTPPPTLASSVSSSPRSPLSPVPVFLPSASNNVVCKSGGEESSVSFEDPASSASTLESLNKTRARGSVKRRPPSRAHRKSAINNQDPSETPTTTTSPDADTTTNSTEPQNISQPVTTKEATRIGTLAQPTTTTTSSEPQHKSAPLPTEKERHTTAIDRVDSPLVNATDSAVGVNKDPVASKGTVNPGVTGESKKDAVKDEDSSLVTISNSALNQSKQVPVTKMSSSTKSSSSLFGGSDSEEEDLFGKKPKSQPVKTSALPVSNSVTKQTERVVKPVSLFGDDDDNDDIFSSGAKARSTPVTTRQSSTSKPKTNLKTSSEPFEDPLLGNLK</sequence>
<feature type="compositionally biased region" description="Basic and acidic residues" evidence="1">
    <location>
        <begin position="1342"/>
        <end position="1352"/>
    </location>
</feature>
<feature type="compositionally biased region" description="Polar residues" evidence="1">
    <location>
        <begin position="531"/>
        <end position="543"/>
    </location>
</feature>
<dbReference type="InterPro" id="IPR029341">
    <property type="entry name" value="FAM21/CAPZIP"/>
</dbReference>
<feature type="compositionally biased region" description="Basic and acidic residues" evidence="1">
    <location>
        <begin position="995"/>
        <end position="1007"/>
    </location>
</feature>
<keyword evidence="4" id="KW-1185">Reference proteome</keyword>
<feature type="region of interest" description="Disordered" evidence="1">
    <location>
        <begin position="880"/>
        <end position="1481"/>
    </location>
</feature>
<feature type="compositionally biased region" description="Low complexity" evidence="1">
    <location>
        <begin position="1158"/>
        <end position="1181"/>
    </location>
</feature>
<feature type="compositionally biased region" description="Polar residues" evidence="1">
    <location>
        <begin position="463"/>
        <end position="483"/>
    </location>
</feature>
<feature type="compositionally biased region" description="Low complexity" evidence="1">
    <location>
        <begin position="1237"/>
        <end position="1257"/>
    </location>
</feature>
<proteinExistence type="predicted"/>
<feature type="compositionally biased region" description="Polar residues" evidence="1">
    <location>
        <begin position="1134"/>
        <end position="1143"/>
    </location>
</feature>
<feature type="compositionally biased region" description="Polar residues" evidence="1">
    <location>
        <begin position="1258"/>
        <end position="1269"/>
    </location>
</feature>
<feature type="region of interest" description="Disordered" evidence="1">
    <location>
        <begin position="140"/>
        <end position="341"/>
    </location>
</feature>
<feature type="compositionally biased region" description="Polar residues" evidence="1">
    <location>
        <begin position="246"/>
        <end position="257"/>
    </location>
</feature>
<feature type="compositionally biased region" description="Low complexity" evidence="1">
    <location>
        <begin position="435"/>
        <end position="450"/>
    </location>
</feature>
<feature type="compositionally biased region" description="Basic and acidic residues" evidence="1">
    <location>
        <begin position="887"/>
        <end position="896"/>
    </location>
</feature>
<dbReference type="EMBL" id="JAWQEG010001660">
    <property type="protein sequence ID" value="KAK3877553.1"/>
    <property type="molecule type" value="Genomic_DNA"/>
</dbReference>
<feature type="compositionally biased region" description="Acidic residues" evidence="1">
    <location>
        <begin position="232"/>
        <end position="241"/>
    </location>
</feature>
<dbReference type="Proteomes" id="UP001286313">
    <property type="component" value="Unassembled WGS sequence"/>
</dbReference>
<feature type="compositionally biased region" description="Basic and acidic residues" evidence="1">
    <location>
        <begin position="375"/>
        <end position="385"/>
    </location>
</feature>
<feature type="compositionally biased region" description="Polar residues" evidence="1">
    <location>
        <begin position="1191"/>
        <end position="1212"/>
    </location>
</feature>
<feature type="compositionally biased region" description="Low complexity" evidence="1">
    <location>
        <begin position="419"/>
        <end position="428"/>
    </location>
</feature>
<protein>
    <recommendedName>
        <fullName evidence="2">FAM21/CAPZIP domain-containing protein</fullName>
    </recommendedName>
</protein>
<name>A0AAE1KN71_PETCI</name>
<reference evidence="3" key="1">
    <citation type="submission" date="2023-10" db="EMBL/GenBank/DDBJ databases">
        <title>Genome assemblies of two species of porcelain crab, Petrolisthes cinctipes and Petrolisthes manimaculis (Anomura: Porcellanidae).</title>
        <authorList>
            <person name="Angst P."/>
        </authorList>
    </citation>
    <scope>NUCLEOTIDE SEQUENCE</scope>
    <source>
        <strain evidence="3">PB745_01</strain>
        <tissue evidence="3">Gill</tissue>
    </source>
</reference>
<organism evidence="3 4">
    <name type="scientific">Petrolisthes cinctipes</name>
    <name type="common">Flat porcelain crab</name>
    <dbReference type="NCBI Taxonomy" id="88211"/>
    <lineage>
        <taxon>Eukaryota</taxon>
        <taxon>Metazoa</taxon>
        <taxon>Ecdysozoa</taxon>
        <taxon>Arthropoda</taxon>
        <taxon>Crustacea</taxon>
        <taxon>Multicrustacea</taxon>
        <taxon>Malacostraca</taxon>
        <taxon>Eumalacostraca</taxon>
        <taxon>Eucarida</taxon>
        <taxon>Decapoda</taxon>
        <taxon>Pleocyemata</taxon>
        <taxon>Anomura</taxon>
        <taxon>Galatheoidea</taxon>
        <taxon>Porcellanidae</taxon>
        <taxon>Petrolisthes</taxon>
    </lineage>
</organism>
<feature type="compositionally biased region" description="Pro residues" evidence="1">
    <location>
        <begin position="947"/>
        <end position="962"/>
    </location>
</feature>
<feature type="compositionally biased region" description="Basic residues" evidence="1">
    <location>
        <begin position="1213"/>
        <end position="1231"/>
    </location>
</feature>